<dbReference type="PANTHER" id="PTHR38456:SF1">
    <property type="entry name" value="CYCLIC DI-AMP RECEPTOR A"/>
    <property type="match status" value="1"/>
</dbReference>
<evidence type="ECO:0000313" key="2">
    <source>
        <dbReference type="Proteomes" id="UP000184245"/>
    </source>
</evidence>
<dbReference type="Pfam" id="PF06153">
    <property type="entry name" value="CdAMP_rec"/>
    <property type="match status" value="1"/>
</dbReference>
<keyword evidence="2" id="KW-1185">Reference proteome</keyword>
<name>A0A1M5CWK1_9CLOT</name>
<dbReference type="PANTHER" id="PTHR38456">
    <property type="entry name" value="CYCLIC DI-AMP RECEPTOR A"/>
    <property type="match status" value="1"/>
</dbReference>
<dbReference type="Gene3D" id="3.30.70.120">
    <property type="match status" value="1"/>
</dbReference>
<proteinExistence type="predicted"/>
<sequence>MKMIYAVVCASDVNNVMYALNQAGFAVTKVSTTGGFLRKRNATLFTVVQDDQIQQVLDIFSEECGKRKQISYPTPYPESSNGYNYAAIPSIPVDVGGATIFVLNVEQCHKL</sequence>
<organism evidence="1 2">
    <name type="scientific">Lactonifactor longoviformis DSM 17459</name>
    <dbReference type="NCBI Taxonomy" id="1122155"/>
    <lineage>
        <taxon>Bacteria</taxon>
        <taxon>Bacillati</taxon>
        <taxon>Bacillota</taxon>
        <taxon>Clostridia</taxon>
        <taxon>Eubacteriales</taxon>
        <taxon>Clostridiaceae</taxon>
        <taxon>Lactonifactor</taxon>
    </lineage>
</organism>
<evidence type="ECO:0000313" key="1">
    <source>
        <dbReference type="EMBL" id="SHF59066.1"/>
    </source>
</evidence>
<dbReference type="EMBL" id="FQVI01000048">
    <property type="protein sequence ID" value="SHF59066.1"/>
    <property type="molecule type" value="Genomic_DNA"/>
</dbReference>
<dbReference type="AlphaFoldDB" id="A0A1M5CWK1"/>
<dbReference type="RefSeq" id="WP_072854828.1">
    <property type="nucleotide sequence ID" value="NZ_FQVI01000048.1"/>
</dbReference>
<dbReference type="InterPro" id="IPR011322">
    <property type="entry name" value="N-reg_PII-like_a/b"/>
</dbReference>
<dbReference type="OrthoDB" id="9794275at2"/>
<reference evidence="1 2" key="1">
    <citation type="submission" date="2016-11" db="EMBL/GenBank/DDBJ databases">
        <authorList>
            <person name="Jaros S."/>
            <person name="Januszkiewicz K."/>
            <person name="Wedrychowicz H."/>
        </authorList>
    </citation>
    <scope>NUCLEOTIDE SEQUENCE [LARGE SCALE GENOMIC DNA]</scope>
    <source>
        <strain evidence="1 2">DSM 17459</strain>
    </source>
</reference>
<protein>
    <submittedName>
        <fullName evidence="1">Uncharacterized protein YaaQ</fullName>
    </submittedName>
</protein>
<gene>
    <name evidence="1" type="ORF">SAMN02745158_04323</name>
</gene>
<accession>A0A1M5CWK1</accession>
<dbReference type="InterPro" id="IPR015867">
    <property type="entry name" value="N-reg_PII/ATP_PRibTrfase_C"/>
</dbReference>
<dbReference type="Proteomes" id="UP000184245">
    <property type="component" value="Unassembled WGS sequence"/>
</dbReference>
<dbReference type="STRING" id="1122155.SAMN02745158_04323"/>
<dbReference type="SUPFAM" id="SSF54913">
    <property type="entry name" value="GlnB-like"/>
    <property type="match status" value="1"/>
</dbReference>
<dbReference type="InterPro" id="IPR010375">
    <property type="entry name" value="CdAMP_rec"/>
</dbReference>